<feature type="non-terminal residue" evidence="1">
    <location>
        <position position="1"/>
    </location>
</feature>
<dbReference type="EMBL" id="KN824300">
    <property type="protein sequence ID" value="KIM27189.1"/>
    <property type="molecule type" value="Genomic_DNA"/>
</dbReference>
<reference evidence="2" key="2">
    <citation type="submission" date="2015-01" db="EMBL/GenBank/DDBJ databases">
        <title>Evolutionary Origins and Diversification of the Mycorrhizal Mutualists.</title>
        <authorList>
            <consortium name="DOE Joint Genome Institute"/>
            <consortium name="Mycorrhizal Genomics Consortium"/>
            <person name="Kohler A."/>
            <person name="Kuo A."/>
            <person name="Nagy L.G."/>
            <person name="Floudas D."/>
            <person name="Copeland A."/>
            <person name="Barry K.W."/>
            <person name="Cichocki N."/>
            <person name="Veneault-Fourrey C."/>
            <person name="LaButti K."/>
            <person name="Lindquist E.A."/>
            <person name="Lipzen A."/>
            <person name="Lundell T."/>
            <person name="Morin E."/>
            <person name="Murat C."/>
            <person name="Riley R."/>
            <person name="Ohm R."/>
            <person name="Sun H."/>
            <person name="Tunlid A."/>
            <person name="Henrissat B."/>
            <person name="Grigoriev I.V."/>
            <person name="Hibbett D.S."/>
            <person name="Martin F."/>
        </authorList>
    </citation>
    <scope>NUCLEOTIDE SEQUENCE [LARGE SCALE GENOMIC DNA]</scope>
    <source>
        <strain evidence="2">MAFF 305830</strain>
    </source>
</reference>
<protein>
    <submittedName>
        <fullName evidence="1">Uncharacterized protein</fullName>
    </submittedName>
</protein>
<dbReference type="Proteomes" id="UP000054097">
    <property type="component" value="Unassembled WGS sequence"/>
</dbReference>
<name>A0A0C3B4T6_SERVB</name>
<organism evidence="1 2">
    <name type="scientific">Serendipita vermifera MAFF 305830</name>
    <dbReference type="NCBI Taxonomy" id="933852"/>
    <lineage>
        <taxon>Eukaryota</taxon>
        <taxon>Fungi</taxon>
        <taxon>Dikarya</taxon>
        <taxon>Basidiomycota</taxon>
        <taxon>Agaricomycotina</taxon>
        <taxon>Agaricomycetes</taxon>
        <taxon>Sebacinales</taxon>
        <taxon>Serendipitaceae</taxon>
        <taxon>Serendipita</taxon>
    </lineage>
</organism>
<evidence type="ECO:0000313" key="1">
    <source>
        <dbReference type="EMBL" id="KIM27189.1"/>
    </source>
</evidence>
<sequence>LFFEKLPSQHVWNPFVRELYPHRQYELERTIMRTLHRTNLIPISRRARSSTLLPPEIWSMILDSAIDIPFFFDTACDAKSFNLFIHSQTYESYDTEYSASERERKSLRAVCKLWAALLDRRKMRWLGAYHRWNDSGTHLLRVDLQAIPLLVHPTHDISPRLIANSIVTSPDQVTTLRTLAIQRHHQVGSTAIPEFFREYFVPRSTDFHALQSLIFSYQFAVPEKLLLDIQQSFSRLRFLRLEGGTAHGSFRLEELETLYLNVIPVDMASWKFPSLLHLALGERYLGDGDLDLSNVPAKPEQLLSLLLPIEHANVIADRLFWSRLASLQFLGVSSHSFFILDDPPISHPLMHLCFAESHTIWTLGRIKTPITSLGVAHVSSLISCIPHLEYVTMPTIRNKRKERYPPEWRALYAVHRQRGIKWLDEHGAVIDVMKRREERVRRWWENHLLLGARGYCLALLLLTLFPSLTPRSTID</sequence>
<keyword evidence="2" id="KW-1185">Reference proteome</keyword>
<accession>A0A0C3B4T6</accession>
<proteinExistence type="predicted"/>
<dbReference type="OrthoDB" id="3142800at2759"/>
<gene>
    <name evidence="1" type="ORF">M408DRAFT_330119</name>
</gene>
<evidence type="ECO:0000313" key="2">
    <source>
        <dbReference type="Proteomes" id="UP000054097"/>
    </source>
</evidence>
<dbReference type="HOGENOM" id="CLU_575665_0_0_1"/>
<reference evidence="1 2" key="1">
    <citation type="submission" date="2014-04" db="EMBL/GenBank/DDBJ databases">
        <authorList>
            <consortium name="DOE Joint Genome Institute"/>
            <person name="Kuo A."/>
            <person name="Zuccaro A."/>
            <person name="Kohler A."/>
            <person name="Nagy L.G."/>
            <person name="Floudas D."/>
            <person name="Copeland A."/>
            <person name="Barry K.W."/>
            <person name="Cichocki N."/>
            <person name="Veneault-Fourrey C."/>
            <person name="LaButti K."/>
            <person name="Lindquist E.A."/>
            <person name="Lipzen A."/>
            <person name="Lundell T."/>
            <person name="Morin E."/>
            <person name="Murat C."/>
            <person name="Sun H."/>
            <person name="Tunlid A."/>
            <person name="Henrissat B."/>
            <person name="Grigoriev I.V."/>
            <person name="Hibbett D.S."/>
            <person name="Martin F."/>
            <person name="Nordberg H.P."/>
            <person name="Cantor M.N."/>
            <person name="Hua S.X."/>
        </authorList>
    </citation>
    <scope>NUCLEOTIDE SEQUENCE [LARGE SCALE GENOMIC DNA]</scope>
    <source>
        <strain evidence="1 2">MAFF 305830</strain>
    </source>
</reference>
<dbReference type="AlphaFoldDB" id="A0A0C3B4T6"/>